<reference evidence="3" key="1">
    <citation type="submission" date="2022-12" db="EMBL/GenBank/DDBJ databases">
        <title>Reference genome sequencing for broad-spectrum identification of bacterial and archaeal isolates by mass spectrometry.</title>
        <authorList>
            <person name="Sekiguchi Y."/>
            <person name="Tourlousse D.M."/>
        </authorList>
    </citation>
    <scope>NUCLEOTIDE SEQUENCE</scope>
    <source>
        <strain evidence="3">LLR39Z86</strain>
    </source>
</reference>
<dbReference type="EMBL" id="BSDT01000001">
    <property type="protein sequence ID" value="GLI42467.1"/>
    <property type="molecule type" value="Genomic_DNA"/>
</dbReference>
<keyword evidence="2" id="KW-0472">Membrane</keyword>
<feature type="region of interest" description="Disordered" evidence="1">
    <location>
        <begin position="70"/>
        <end position="131"/>
    </location>
</feature>
<evidence type="ECO:0000313" key="3">
    <source>
        <dbReference type="EMBL" id="GLI42467.1"/>
    </source>
</evidence>
<feature type="compositionally biased region" description="Basic and acidic residues" evidence="1">
    <location>
        <begin position="70"/>
        <end position="80"/>
    </location>
</feature>
<accession>A0A9W6G8Y8</accession>
<gene>
    <name evidence="3" type="ORF">GALLR39Z86_23170</name>
</gene>
<evidence type="ECO:0008006" key="5">
    <source>
        <dbReference type="Google" id="ProtNLM"/>
    </source>
</evidence>
<evidence type="ECO:0000313" key="4">
    <source>
        <dbReference type="Proteomes" id="UP001144313"/>
    </source>
</evidence>
<feature type="transmembrane region" description="Helical" evidence="2">
    <location>
        <begin position="41"/>
        <end position="60"/>
    </location>
</feature>
<evidence type="ECO:0000256" key="1">
    <source>
        <dbReference type="SAM" id="MobiDB-lite"/>
    </source>
</evidence>
<proteinExistence type="predicted"/>
<sequence>MRRLLTPPWIVLHCFAVVLTVAFGLLGWWQLSRAQGGNAISWGYAFEWPLFALFTLALWIRQMRLELRKDDPAAARRGKPEPPPMTSPFEAAIVAARRDDNERGAAARDEPRARHADTEPSLDQRAQGSPA</sequence>
<evidence type="ECO:0000256" key="2">
    <source>
        <dbReference type="SAM" id="Phobius"/>
    </source>
</evidence>
<comment type="caution">
    <text evidence="3">The sequence shown here is derived from an EMBL/GenBank/DDBJ whole genome shotgun (WGS) entry which is preliminary data.</text>
</comment>
<protein>
    <recommendedName>
        <fullName evidence="5">DNA-binding transcriptional regulator of glucitol operon</fullName>
    </recommendedName>
</protein>
<feature type="transmembrane region" description="Helical" evidence="2">
    <location>
        <begin position="9"/>
        <end position="29"/>
    </location>
</feature>
<dbReference type="RefSeq" id="WP_270114267.1">
    <property type="nucleotide sequence ID" value="NZ_BAAAOL010000006.1"/>
</dbReference>
<dbReference type="AlphaFoldDB" id="A0A9W6G8Y8"/>
<organism evidence="3 4">
    <name type="scientific">Glycomyces algeriensis</name>
    <dbReference type="NCBI Taxonomy" id="256037"/>
    <lineage>
        <taxon>Bacteria</taxon>
        <taxon>Bacillati</taxon>
        <taxon>Actinomycetota</taxon>
        <taxon>Actinomycetes</taxon>
        <taxon>Glycomycetales</taxon>
        <taxon>Glycomycetaceae</taxon>
        <taxon>Glycomyces</taxon>
    </lineage>
</organism>
<keyword evidence="2" id="KW-1133">Transmembrane helix</keyword>
<feature type="compositionally biased region" description="Basic and acidic residues" evidence="1">
    <location>
        <begin position="96"/>
        <end position="118"/>
    </location>
</feature>
<keyword evidence="2" id="KW-0812">Transmembrane</keyword>
<name>A0A9W6G8Y8_9ACTN</name>
<dbReference type="Proteomes" id="UP001144313">
    <property type="component" value="Unassembled WGS sequence"/>
</dbReference>
<keyword evidence="4" id="KW-1185">Reference proteome</keyword>